<keyword evidence="1" id="KW-0812">Transmembrane</keyword>
<keyword evidence="3" id="KW-1185">Reference proteome</keyword>
<keyword evidence="1" id="KW-1133">Transmembrane helix</keyword>
<dbReference type="AlphaFoldDB" id="A0A0D5LSZ4"/>
<proteinExistence type="predicted"/>
<sequence>MTEAAMRGWRTPIYLLASLIVVVLLGGGLWFGSQMLKVREIFAANETLKEEGYYLAPFEFEMLSISYYLDTGAYRKGLTALNRVHTEMTDRGGLVKVPVFETPDEELAFYRRLQNPLTGAFYPNDTDPPVAFIGVTANMINLIERLSLEADRPFSLLYPLNFLESIATPETLEAMLDDVSRVGWVGRLIKPAFVSAIELQDLIEQDERLGFYGFSEDWKHAFYQWFYDNQDPETGLWGPRDRYTGAMLGGGDIGDSGKIIKMFVDTNGNNIHADMPLRYTDRIFASAISRLSTPIPEAPDRLHRWILDQDRGFRFLTKYVWKNATPAQKDTVADLLEHFVTTRFSLYYLPKDGAFSLYPHAEHPDLDGTSEAAGMLDYTGALSPSRQAALWGSPETTITRLERRTVAALDVEALAPIADRPDIISLRVYAEEPTANFTADVMAIYYPRQPLVRDTVELVQHLRHWLEKTEQTMGNWGTRDGIMERLSAIDIPLSTPTYGPGNFAALNATLEENRQLVAIGFDTLQVPRYLATFEKAGAGTQKP</sequence>
<reference evidence="2 3" key="1">
    <citation type="journal article" date="2015" name="Genome Announc.">
        <title>Complete genome sequence of Martelella endophytica YC6887, which has antifungal activity associated with a halophyte.</title>
        <authorList>
            <person name="Khan A."/>
            <person name="Khan H."/>
            <person name="Chung E.J."/>
            <person name="Hossain M.T."/>
            <person name="Chung Y.R."/>
        </authorList>
    </citation>
    <scope>NUCLEOTIDE SEQUENCE [LARGE SCALE GENOMIC DNA]</scope>
    <source>
        <strain evidence="2">YC6887</strain>
    </source>
</reference>
<keyword evidence="1" id="KW-0472">Membrane</keyword>
<organism evidence="2 3">
    <name type="scientific">Martelella endophytica</name>
    <dbReference type="NCBI Taxonomy" id="1486262"/>
    <lineage>
        <taxon>Bacteria</taxon>
        <taxon>Pseudomonadati</taxon>
        <taxon>Pseudomonadota</taxon>
        <taxon>Alphaproteobacteria</taxon>
        <taxon>Hyphomicrobiales</taxon>
        <taxon>Aurantimonadaceae</taxon>
        <taxon>Martelella</taxon>
    </lineage>
</organism>
<evidence type="ECO:0000313" key="2">
    <source>
        <dbReference type="EMBL" id="AJY47090.1"/>
    </source>
</evidence>
<dbReference type="KEGG" id="mey:TM49_17710"/>
<dbReference type="PATRIC" id="fig|1486262.3.peg.3662"/>
<accession>A0A0D5LSZ4</accession>
<dbReference type="Proteomes" id="UP000032611">
    <property type="component" value="Chromosome"/>
</dbReference>
<dbReference type="EMBL" id="CP010803">
    <property type="protein sequence ID" value="AJY47090.1"/>
    <property type="molecule type" value="Genomic_DNA"/>
</dbReference>
<evidence type="ECO:0000313" key="3">
    <source>
        <dbReference type="Proteomes" id="UP000032611"/>
    </source>
</evidence>
<feature type="transmembrane region" description="Helical" evidence="1">
    <location>
        <begin position="12"/>
        <end position="32"/>
    </location>
</feature>
<name>A0A0D5LSZ4_MAREN</name>
<dbReference type="HOGENOM" id="CLU_495948_0_0_5"/>
<gene>
    <name evidence="2" type="ORF">TM49_17710</name>
</gene>
<protein>
    <submittedName>
        <fullName evidence="2">Uncharacterized protein</fullName>
    </submittedName>
</protein>
<evidence type="ECO:0000256" key="1">
    <source>
        <dbReference type="SAM" id="Phobius"/>
    </source>
</evidence>